<dbReference type="SUPFAM" id="SSF143011">
    <property type="entry name" value="RelE-like"/>
    <property type="match status" value="1"/>
</dbReference>
<organism evidence="2 3">
    <name type="scientific">Candidatus Kaiserbacteria bacterium RIFCSPHIGHO2_12_FULL_53_13</name>
    <dbReference type="NCBI Taxonomy" id="1798502"/>
    <lineage>
        <taxon>Bacteria</taxon>
        <taxon>Candidatus Kaiseribacteriota</taxon>
    </lineage>
</organism>
<dbReference type="Proteomes" id="UP000176689">
    <property type="component" value="Unassembled WGS sequence"/>
</dbReference>
<reference evidence="2 3" key="1">
    <citation type="journal article" date="2016" name="Nat. Commun.">
        <title>Thousands of microbial genomes shed light on interconnected biogeochemical processes in an aquifer system.</title>
        <authorList>
            <person name="Anantharaman K."/>
            <person name="Brown C.T."/>
            <person name="Hug L.A."/>
            <person name="Sharon I."/>
            <person name="Castelle C.J."/>
            <person name="Probst A.J."/>
            <person name="Thomas B.C."/>
            <person name="Singh A."/>
            <person name="Wilkins M.J."/>
            <person name="Karaoz U."/>
            <person name="Brodie E.L."/>
            <person name="Williams K.H."/>
            <person name="Hubbard S.S."/>
            <person name="Banfield J.F."/>
        </authorList>
    </citation>
    <scope>NUCLEOTIDE SEQUENCE [LARGE SCALE GENOMIC DNA]</scope>
</reference>
<keyword evidence="1" id="KW-1277">Toxin-antitoxin system</keyword>
<dbReference type="EMBL" id="MFLP01000027">
    <property type="protein sequence ID" value="OGG69922.1"/>
    <property type="molecule type" value="Genomic_DNA"/>
</dbReference>
<evidence type="ECO:0000313" key="3">
    <source>
        <dbReference type="Proteomes" id="UP000176689"/>
    </source>
</evidence>
<evidence type="ECO:0000256" key="1">
    <source>
        <dbReference type="ARBA" id="ARBA00022649"/>
    </source>
</evidence>
<comment type="caution">
    <text evidence="2">The sequence shown here is derived from an EMBL/GenBank/DDBJ whole genome shotgun (WGS) entry which is preliminary data.</text>
</comment>
<dbReference type="AlphaFoldDB" id="A0A1F6E9P5"/>
<dbReference type="Pfam" id="PF05016">
    <property type="entry name" value="ParE_toxin"/>
    <property type="match status" value="1"/>
</dbReference>
<evidence type="ECO:0000313" key="2">
    <source>
        <dbReference type="EMBL" id="OGG69922.1"/>
    </source>
</evidence>
<proteinExistence type="predicted"/>
<name>A0A1F6E9P5_9BACT</name>
<dbReference type="InterPro" id="IPR035093">
    <property type="entry name" value="RelE/ParE_toxin_dom_sf"/>
</dbReference>
<dbReference type="InterPro" id="IPR007712">
    <property type="entry name" value="RelE/ParE_toxin"/>
</dbReference>
<accession>A0A1F6E9P5</accession>
<evidence type="ECO:0008006" key="4">
    <source>
        <dbReference type="Google" id="ProtNLM"/>
    </source>
</evidence>
<sequence length="83" mass="9558">MELHYTQAAFEQLSELPAKTRERIAAKVDFYAAQTDPLEFAQPLSGYAGYRFRVGDFRIIFEIVADKIVIVAITKRDKAYRDL</sequence>
<gene>
    <name evidence="2" type="ORF">A3F27_01995</name>
</gene>
<protein>
    <recommendedName>
        <fullName evidence="4">Addiction module toxin RelE</fullName>
    </recommendedName>
</protein>
<dbReference type="Gene3D" id="3.30.2310.20">
    <property type="entry name" value="RelE-like"/>
    <property type="match status" value="1"/>
</dbReference>